<organism evidence="3 4">
    <name type="scientific">Favolaschia claudopus</name>
    <dbReference type="NCBI Taxonomy" id="2862362"/>
    <lineage>
        <taxon>Eukaryota</taxon>
        <taxon>Fungi</taxon>
        <taxon>Dikarya</taxon>
        <taxon>Basidiomycota</taxon>
        <taxon>Agaricomycotina</taxon>
        <taxon>Agaricomycetes</taxon>
        <taxon>Agaricomycetidae</taxon>
        <taxon>Agaricales</taxon>
        <taxon>Marasmiineae</taxon>
        <taxon>Mycenaceae</taxon>
        <taxon>Favolaschia</taxon>
    </lineage>
</organism>
<evidence type="ECO:0000256" key="1">
    <source>
        <dbReference type="SAM" id="MobiDB-lite"/>
    </source>
</evidence>
<reference evidence="3 4" key="1">
    <citation type="journal article" date="2024" name="J Genomics">
        <title>Draft genome sequencing and assembly of Favolaschia claudopus CIRM-BRFM 2984 isolated from oak limbs.</title>
        <authorList>
            <person name="Navarro D."/>
            <person name="Drula E."/>
            <person name="Chaduli D."/>
            <person name="Cazenave R."/>
            <person name="Ahrendt S."/>
            <person name="Wang J."/>
            <person name="Lipzen A."/>
            <person name="Daum C."/>
            <person name="Barry K."/>
            <person name="Grigoriev I.V."/>
            <person name="Favel A."/>
            <person name="Rosso M.N."/>
            <person name="Martin F."/>
        </authorList>
    </citation>
    <scope>NUCLEOTIDE SEQUENCE [LARGE SCALE GENOMIC DNA]</scope>
    <source>
        <strain evidence="3 4">CIRM-BRFM 2984</strain>
    </source>
</reference>
<feature type="compositionally biased region" description="Low complexity" evidence="1">
    <location>
        <begin position="189"/>
        <end position="212"/>
    </location>
</feature>
<proteinExistence type="predicted"/>
<accession>A0AAW0EK22</accession>
<feature type="chain" id="PRO_5043754475" evidence="2">
    <location>
        <begin position="29"/>
        <end position="330"/>
    </location>
</feature>
<evidence type="ECO:0000313" key="3">
    <source>
        <dbReference type="EMBL" id="KAK7064392.1"/>
    </source>
</evidence>
<name>A0AAW0EK22_9AGAR</name>
<dbReference type="AlphaFoldDB" id="A0AAW0EK22"/>
<feature type="signal peptide" evidence="2">
    <location>
        <begin position="1"/>
        <end position="28"/>
    </location>
</feature>
<comment type="caution">
    <text evidence="3">The sequence shown here is derived from an EMBL/GenBank/DDBJ whole genome shotgun (WGS) entry which is preliminary data.</text>
</comment>
<dbReference type="EMBL" id="JAWWNJ010000001">
    <property type="protein sequence ID" value="KAK7064392.1"/>
    <property type="molecule type" value="Genomic_DNA"/>
</dbReference>
<keyword evidence="4" id="KW-1185">Reference proteome</keyword>
<dbReference type="Proteomes" id="UP001362999">
    <property type="component" value="Unassembled WGS sequence"/>
</dbReference>
<evidence type="ECO:0000313" key="4">
    <source>
        <dbReference type="Proteomes" id="UP001362999"/>
    </source>
</evidence>
<sequence>MEVLVHRSFLRFRLLLCLVVLFSTLVAGQSLINGQTFTNGLAIIDAPAPQNPGHAGSNINIALDVSGNGKLPASARLPNSGLPTGFGSLQIYLVSAQTNVNVTVSADPGFLSSEPGSTVKHLNWPIPTCIPAGDYNLTFYESSQFNGQGIFTITPIPIPISNPNPSGPCPDNLNALQAQPQSSNPLSESPFAPGSSLSASSSSPTSTVSSTPTRMVTVISGSPVLTLTLTLSDGVLNLPTVTVTSQPSPTTIVVVSTDIVTQTLAGTVTTFTQTSTLTTVVTPSSQPNNVNNSPGFFPVNAAPHSISSVPRMLCFLFGVSWTLLLYSSIF</sequence>
<keyword evidence="2" id="KW-0732">Signal</keyword>
<gene>
    <name evidence="3" type="ORF">R3P38DRAFT_2824248</name>
</gene>
<feature type="region of interest" description="Disordered" evidence="1">
    <location>
        <begin position="161"/>
        <end position="212"/>
    </location>
</feature>
<protein>
    <submittedName>
        <fullName evidence="3">Uncharacterized protein</fullName>
    </submittedName>
</protein>
<evidence type="ECO:0000256" key="2">
    <source>
        <dbReference type="SAM" id="SignalP"/>
    </source>
</evidence>
<feature type="compositionally biased region" description="Polar residues" evidence="1">
    <location>
        <begin position="174"/>
        <end position="187"/>
    </location>
</feature>